<sequence>MTGDGSISNQGFNNPLWPGPCLFVPITLECLVIGQPNQTGTWANMTIDYRQLPKAFDPDPKPFTTAAAPPQTGAYLQVTLPFGFRNGSQDPATGDVSFPAIPNRWLFLRWVSTNQGDAPVLTATVLQSDFLGAVGEGSNSYPDPDEAGQTRYIGRSFALADWTDPTSPAEPVLVSMGPGSVSWVSTYQNTRDVLCFYDALDDLDNGLVSYAALGWYSNSVFDPLRNVTDKTADGFTSEDGWNEIMSALRFSLGGAAGSSDAKKAWASWQAAHSITNPISIPAIQDQLASQSLCHGMVYGIDWKGPAANYPRDPILSGQHPLSVAVGGTGFEAIAAWLANELDSPDLEDLLLALQQDMVTDYLQEPSIFQDKSFGARFTRSDAGTVWLVAPAEGTDKARGKNLQTVNLSRAQTDLLTEVNAGQNQLDVTQQAIAGNAEELFALVYKLIQTPENPFGGNERRRQILDAISAVNATLSTLSAQESRQQQTLSTDLQALRAALGSSFNLSSTAGQRFQAPSSTSIMIAGAKQDTRFLPPDADGTGEDTLTCRFTGQTVTALTVSVPGASLETISANDLGRSINFPTLPRGLPKELDDYLVEVLLLDTANAGFLAKLAFAKAGIDNPDPSALNSLSQTIRAQQTAPFTATPQTEYSEQLAGAAVGFSGVVPMKRSVLPYSPAWSPLFIDWQVTWHPSAVDAAGMLTNWKLASIEFDWAGVPIPPATETIMGRTIIGTQVSAGLAAKLGDFTRLDPNFKTLPIYQQRALEEAFGEIQEFDIITGSLEAFGSTMLQKVSQITQLTDPDPIVQAYIQQAPSMVPLPGNGSGPGFYPLRAGHFTLEQLWIVDTFGQVLRATNPGETVFPVRSQSVTTKNVGGDDNSRYVQVAPSIQQDSRIRLRLLDAEDDTIVTNSSNLTNPVAGWLLPNHIDNSVLVFDQVGTPLGELLPVITDLGASIRWDPAPGTSVPLGQPPAIDNPHLLGFVNGLLTQAPISGDKALRDLLDVIDLTLWATAGIQQPADDNLAVLIGQAVAVVRADINLELSGPPAVNQSWADTGRKDAGGLPGVAFATHIGDINYAGNGVLGYFLNDDYSLLNPIRGFDSTMAAVRRALSGGDVQDRLAQALEALGQDTQGGAEPASIYLNADPKVMLKPDGKIARLTILMDPRGLIPVLSGILPVVSMSLEPAFVAAMNQLLATFRIGPILTSPRQVQMPLPGNVAGTWSWIARTGITTWETVNNLQPSQPDSIVPSQIPTLREGWLGLVPKVPVGGQGGASTVDMTFIERENG</sequence>
<dbReference type="Proteomes" id="UP001241472">
    <property type="component" value="Unassembled WGS sequence"/>
</dbReference>
<protein>
    <submittedName>
        <fullName evidence="1">Uncharacterized protein</fullName>
    </submittedName>
</protein>
<organism evidence="1 2">
    <name type="scientific">Neorhizobium huautlense</name>
    <dbReference type="NCBI Taxonomy" id="67774"/>
    <lineage>
        <taxon>Bacteria</taxon>
        <taxon>Pseudomonadati</taxon>
        <taxon>Pseudomonadota</taxon>
        <taxon>Alphaproteobacteria</taxon>
        <taxon>Hyphomicrobiales</taxon>
        <taxon>Rhizobiaceae</taxon>
        <taxon>Rhizobium/Agrobacterium group</taxon>
        <taxon>Neorhizobium</taxon>
    </lineage>
</organism>
<gene>
    <name evidence="1" type="ORF">J2T09_005408</name>
</gene>
<proteinExistence type="predicted"/>
<dbReference type="EMBL" id="JAUSRF010000031">
    <property type="protein sequence ID" value="MDP9840620.1"/>
    <property type="molecule type" value="Genomic_DNA"/>
</dbReference>
<dbReference type="RefSeq" id="WP_306840120.1">
    <property type="nucleotide sequence ID" value="NZ_JAUSRF010000031.1"/>
</dbReference>
<evidence type="ECO:0000313" key="1">
    <source>
        <dbReference type="EMBL" id="MDP9840620.1"/>
    </source>
</evidence>
<name>A0ABT9Q2E4_9HYPH</name>
<evidence type="ECO:0000313" key="2">
    <source>
        <dbReference type="Proteomes" id="UP001241472"/>
    </source>
</evidence>
<accession>A0ABT9Q2E4</accession>
<keyword evidence="2" id="KW-1185">Reference proteome</keyword>
<reference evidence="1 2" key="1">
    <citation type="submission" date="2023-07" db="EMBL/GenBank/DDBJ databases">
        <title>Sorghum-associated microbial communities from plants grown in Nebraska, USA.</title>
        <authorList>
            <person name="Schachtman D."/>
        </authorList>
    </citation>
    <scope>NUCLEOTIDE SEQUENCE [LARGE SCALE GENOMIC DNA]</scope>
    <source>
        <strain evidence="1 2">DS1307</strain>
    </source>
</reference>
<comment type="caution">
    <text evidence="1">The sequence shown here is derived from an EMBL/GenBank/DDBJ whole genome shotgun (WGS) entry which is preliminary data.</text>
</comment>